<dbReference type="Proteomes" id="UP000231426">
    <property type="component" value="Unassembled WGS sequence"/>
</dbReference>
<dbReference type="PANTHER" id="PTHR48090:SF7">
    <property type="entry name" value="RFBJ PROTEIN"/>
    <property type="match status" value="1"/>
</dbReference>
<dbReference type="PANTHER" id="PTHR48090">
    <property type="entry name" value="UNDECAPRENYL-PHOSPHATE 4-DEOXY-4-FORMAMIDO-L-ARABINOSE TRANSFERASE-RELATED"/>
    <property type="match status" value="1"/>
</dbReference>
<dbReference type="CDD" id="cd04179">
    <property type="entry name" value="DPM_DPG-synthase_like"/>
    <property type="match status" value="1"/>
</dbReference>
<dbReference type="GO" id="GO:0016740">
    <property type="term" value="F:transferase activity"/>
    <property type="evidence" value="ECO:0007669"/>
    <property type="project" value="UniProtKB-KW"/>
</dbReference>
<dbReference type="Gene3D" id="3.40.50.150">
    <property type="entry name" value="Vaccinia Virus protein VP39"/>
    <property type="match status" value="1"/>
</dbReference>
<dbReference type="InterPro" id="IPR029044">
    <property type="entry name" value="Nucleotide-diphossugar_trans"/>
</dbReference>
<organism evidence="2 3">
    <name type="scientific">Candidatus Magasanikbacteria bacterium CG10_big_fil_rev_8_21_14_0_10_36_32</name>
    <dbReference type="NCBI Taxonomy" id="1974646"/>
    <lineage>
        <taxon>Bacteria</taxon>
        <taxon>Candidatus Magasanikiibacteriota</taxon>
    </lineage>
</organism>
<dbReference type="InterPro" id="IPR050256">
    <property type="entry name" value="Glycosyltransferase_2"/>
</dbReference>
<dbReference type="AlphaFoldDB" id="A0A2M6W5P9"/>
<dbReference type="SUPFAM" id="SSF53335">
    <property type="entry name" value="S-adenosyl-L-methionine-dependent methyltransferases"/>
    <property type="match status" value="1"/>
</dbReference>
<dbReference type="Pfam" id="PF00535">
    <property type="entry name" value="Glycos_transf_2"/>
    <property type="match status" value="1"/>
</dbReference>
<evidence type="ECO:0000313" key="2">
    <source>
        <dbReference type="EMBL" id="PIT88132.1"/>
    </source>
</evidence>
<dbReference type="CDD" id="cd02440">
    <property type="entry name" value="AdoMet_MTases"/>
    <property type="match status" value="1"/>
</dbReference>
<dbReference type="InterPro" id="IPR029063">
    <property type="entry name" value="SAM-dependent_MTases_sf"/>
</dbReference>
<dbReference type="SUPFAM" id="SSF53448">
    <property type="entry name" value="Nucleotide-diphospho-sugar transferases"/>
    <property type="match status" value="1"/>
</dbReference>
<evidence type="ECO:0000313" key="3">
    <source>
        <dbReference type="Proteomes" id="UP000231426"/>
    </source>
</evidence>
<feature type="domain" description="Glycosyltransferase 2-like" evidence="1">
    <location>
        <begin position="237"/>
        <end position="395"/>
    </location>
</feature>
<reference evidence="3" key="1">
    <citation type="submission" date="2017-09" db="EMBL/GenBank/DDBJ databases">
        <title>Depth-based differentiation of microbial function through sediment-hosted aquifers and enrichment of novel symbionts in the deep terrestrial subsurface.</title>
        <authorList>
            <person name="Probst A.J."/>
            <person name="Ladd B."/>
            <person name="Jarett J.K."/>
            <person name="Geller-Mcgrath D.E."/>
            <person name="Sieber C.M.K."/>
            <person name="Emerson J.B."/>
            <person name="Anantharaman K."/>
            <person name="Thomas B.C."/>
            <person name="Malmstrom R."/>
            <person name="Stieglmeier M."/>
            <person name="Klingl A."/>
            <person name="Woyke T."/>
            <person name="Ryan C.M."/>
            <person name="Banfield J.F."/>
        </authorList>
    </citation>
    <scope>NUCLEOTIDE SEQUENCE [LARGE SCALE GENOMIC DNA]</scope>
</reference>
<name>A0A2M6W5P9_9BACT</name>
<comment type="caution">
    <text evidence="2">The sequence shown here is derived from an EMBL/GenBank/DDBJ whole genome shotgun (WGS) entry which is preliminary data.</text>
</comment>
<dbReference type="EMBL" id="PFBV01000005">
    <property type="protein sequence ID" value="PIT88132.1"/>
    <property type="molecule type" value="Genomic_DNA"/>
</dbReference>
<accession>A0A2M6W5P9</accession>
<protein>
    <submittedName>
        <fullName evidence="2">Glycosyl transferase</fullName>
    </submittedName>
</protein>
<evidence type="ECO:0000259" key="1">
    <source>
        <dbReference type="Pfam" id="PF00535"/>
    </source>
</evidence>
<dbReference type="Gene3D" id="3.90.550.10">
    <property type="entry name" value="Spore Coat Polysaccharide Biosynthesis Protein SpsA, Chain A"/>
    <property type="match status" value="1"/>
</dbReference>
<gene>
    <name evidence="2" type="ORF">COU29_03925</name>
</gene>
<sequence length="471" mass="53867">MNKLQIKEYFNKISNERDKWRRRNSYYHKDIQFLLSFLIPRQSKVLDVGCSTGDVLASIHTNVGKGIDFSPAMVAVAKSKYPSLNFEVMDVENLELNEKYDYIILSDVIGFLNDVQGTFQGLHKVSHNKTKVIITCCSQFWEPALKLFGKLHLKMRQPIQNWLSRGDIENILYLAGFEVIKKGERLLCPKYIPLISTFLNNVVAKLPLIRRLCLVNYFIARPKTGNQITSIPAATVSVIIPARNEKGNIEDAIKRVPKMGEHTEIVFVEGHSTDETLQEMERVKIAYPNVDIKILVQDGKGKGDAVRKGFDAACGDILMILDADLTVRPEELPKFYQAITNGAGEFINGSRLVYQLENDSMRTLNIAGNKFFSLMFSWLLDQRIKDTLCGTKVLRKENYEKIKKGREFFGDFDPFGDFDLLFGAAKLNLKIIDLPIRYQARSYGITNISRFKHGWLLLKMVLFAMRKIKFV</sequence>
<dbReference type="InterPro" id="IPR001173">
    <property type="entry name" value="Glyco_trans_2-like"/>
</dbReference>
<keyword evidence="2" id="KW-0808">Transferase</keyword>
<dbReference type="Pfam" id="PF13489">
    <property type="entry name" value="Methyltransf_23"/>
    <property type="match status" value="1"/>
</dbReference>
<proteinExistence type="predicted"/>